<dbReference type="GO" id="GO:0051539">
    <property type="term" value="F:4 iron, 4 sulfur cluster binding"/>
    <property type="evidence" value="ECO:0007669"/>
    <property type="project" value="UniProtKB-KW"/>
</dbReference>
<comment type="subcellular location">
    <subcellularLocation>
        <location evidence="2">Nucleus</location>
    </subcellularLocation>
</comment>
<keyword evidence="18" id="KW-0539">Nucleus</keyword>
<dbReference type="InterPro" id="IPR014808">
    <property type="entry name" value="DNA_replication_fac_Dna2_N"/>
</dbReference>
<feature type="compositionally biased region" description="Low complexity" evidence="21">
    <location>
        <begin position="323"/>
        <end position="336"/>
    </location>
</feature>
<dbReference type="STRING" id="42251.A0A2T7A005"/>
<dbReference type="GO" id="GO:0005634">
    <property type="term" value="C:nucleus"/>
    <property type="evidence" value="ECO:0007669"/>
    <property type="project" value="UniProtKB-SubCell"/>
</dbReference>
<keyword evidence="12" id="KW-0347">Helicase</keyword>
<evidence type="ECO:0000259" key="22">
    <source>
        <dbReference type="Pfam" id="PF08696"/>
    </source>
</evidence>
<evidence type="ECO:0000256" key="19">
    <source>
        <dbReference type="ARBA" id="ARBA00023268"/>
    </source>
</evidence>
<feature type="compositionally biased region" description="Basic and acidic residues" evidence="21">
    <location>
        <begin position="81"/>
        <end position="93"/>
    </location>
</feature>
<dbReference type="GO" id="GO:0006281">
    <property type="term" value="P:DNA repair"/>
    <property type="evidence" value="ECO:0007669"/>
    <property type="project" value="UniProtKB-KW"/>
</dbReference>
<dbReference type="GO" id="GO:0016887">
    <property type="term" value="F:ATP hydrolysis activity"/>
    <property type="evidence" value="ECO:0007669"/>
    <property type="project" value="RHEA"/>
</dbReference>
<evidence type="ECO:0000256" key="2">
    <source>
        <dbReference type="ARBA" id="ARBA00004123"/>
    </source>
</evidence>
<dbReference type="InterPro" id="IPR051827">
    <property type="entry name" value="Cas4_exonuclease"/>
</dbReference>
<evidence type="ECO:0000256" key="3">
    <source>
        <dbReference type="ARBA" id="ARBA00007913"/>
    </source>
</evidence>
<evidence type="ECO:0000313" key="23">
    <source>
        <dbReference type="EMBL" id="PUU81041.1"/>
    </source>
</evidence>
<evidence type="ECO:0000256" key="16">
    <source>
        <dbReference type="ARBA" id="ARBA00023125"/>
    </source>
</evidence>
<evidence type="ECO:0000256" key="13">
    <source>
        <dbReference type="ARBA" id="ARBA00022840"/>
    </source>
</evidence>
<dbReference type="Pfam" id="PF08696">
    <property type="entry name" value="Dna2"/>
    <property type="match status" value="1"/>
</dbReference>
<reference evidence="23 24" key="1">
    <citation type="submission" date="2017-04" db="EMBL/GenBank/DDBJ databases">
        <title>Draft genome sequence of Tuber borchii Vittad., a whitish edible truffle.</title>
        <authorList>
            <consortium name="DOE Joint Genome Institute"/>
            <person name="Murat C."/>
            <person name="Kuo A."/>
            <person name="Barry K.W."/>
            <person name="Clum A."/>
            <person name="Dockter R.B."/>
            <person name="Fauchery L."/>
            <person name="Iotti M."/>
            <person name="Kohler A."/>
            <person name="Labutti K."/>
            <person name="Lindquist E.A."/>
            <person name="Lipzen A."/>
            <person name="Ohm R.A."/>
            <person name="Wang M."/>
            <person name="Grigoriev I.V."/>
            <person name="Zambonelli A."/>
            <person name="Martin F.M."/>
        </authorList>
    </citation>
    <scope>NUCLEOTIDE SEQUENCE [LARGE SCALE GENOMIC DNA]</scope>
    <source>
        <strain evidence="23 24">Tbo3840</strain>
    </source>
</reference>
<feature type="region of interest" description="Disordered" evidence="21">
    <location>
        <begin position="1"/>
        <end position="204"/>
    </location>
</feature>
<evidence type="ECO:0000256" key="20">
    <source>
        <dbReference type="ARBA" id="ARBA00047995"/>
    </source>
</evidence>
<accession>A0A2T7A005</accession>
<feature type="compositionally biased region" description="Low complexity" evidence="21">
    <location>
        <begin position="28"/>
        <end position="42"/>
    </location>
</feature>
<keyword evidence="13" id="KW-0067">ATP-binding</keyword>
<gene>
    <name evidence="23" type="ORF">B9Z19DRAFT_664459</name>
</gene>
<name>A0A2T7A005_TUBBO</name>
<keyword evidence="8" id="KW-0479">Metal-binding</keyword>
<evidence type="ECO:0000256" key="18">
    <source>
        <dbReference type="ARBA" id="ARBA00023242"/>
    </source>
</evidence>
<evidence type="ECO:0000256" key="8">
    <source>
        <dbReference type="ARBA" id="ARBA00022723"/>
    </source>
</evidence>
<evidence type="ECO:0000256" key="21">
    <source>
        <dbReference type="SAM" id="MobiDB-lite"/>
    </source>
</evidence>
<evidence type="ECO:0000256" key="11">
    <source>
        <dbReference type="ARBA" id="ARBA00022801"/>
    </source>
</evidence>
<keyword evidence="9" id="KW-0547">Nucleotide-binding</keyword>
<evidence type="ECO:0000256" key="12">
    <source>
        <dbReference type="ARBA" id="ARBA00022806"/>
    </source>
</evidence>
<dbReference type="GO" id="GO:0003678">
    <property type="term" value="F:DNA helicase activity"/>
    <property type="evidence" value="ECO:0007669"/>
    <property type="project" value="UniProtKB-EC"/>
</dbReference>
<evidence type="ECO:0000256" key="9">
    <source>
        <dbReference type="ARBA" id="ARBA00022741"/>
    </source>
</evidence>
<keyword evidence="15" id="KW-0411">Iron-sulfur</keyword>
<dbReference type="GO" id="GO:0004518">
    <property type="term" value="F:nuclease activity"/>
    <property type="evidence" value="ECO:0007669"/>
    <property type="project" value="UniProtKB-KW"/>
</dbReference>
<dbReference type="AlphaFoldDB" id="A0A2T7A005"/>
<dbReference type="Proteomes" id="UP000244722">
    <property type="component" value="Unassembled WGS sequence"/>
</dbReference>
<evidence type="ECO:0000256" key="7">
    <source>
        <dbReference type="ARBA" id="ARBA00022722"/>
    </source>
</evidence>
<dbReference type="Gene3D" id="3.90.320.10">
    <property type="match status" value="1"/>
</dbReference>
<dbReference type="OrthoDB" id="6513042at2759"/>
<feature type="region of interest" description="Disordered" evidence="21">
    <location>
        <begin position="403"/>
        <end position="423"/>
    </location>
</feature>
<keyword evidence="5" id="KW-0004">4Fe-4S</keyword>
<keyword evidence="11" id="KW-0378">Hydrolase</keyword>
<evidence type="ECO:0000256" key="6">
    <source>
        <dbReference type="ARBA" id="ARBA00022705"/>
    </source>
</evidence>
<dbReference type="InterPro" id="IPR011604">
    <property type="entry name" value="PDDEXK-like_dom_sf"/>
</dbReference>
<keyword evidence="16" id="KW-0238">DNA-binding</keyword>
<dbReference type="GO" id="GO:0005524">
    <property type="term" value="F:ATP binding"/>
    <property type="evidence" value="ECO:0007669"/>
    <property type="project" value="UniProtKB-KW"/>
</dbReference>
<evidence type="ECO:0000256" key="15">
    <source>
        <dbReference type="ARBA" id="ARBA00023014"/>
    </source>
</evidence>
<organism evidence="23 24">
    <name type="scientific">Tuber borchii</name>
    <name type="common">White truffle</name>
    <dbReference type="NCBI Taxonomy" id="42251"/>
    <lineage>
        <taxon>Eukaryota</taxon>
        <taxon>Fungi</taxon>
        <taxon>Dikarya</taxon>
        <taxon>Ascomycota</taxon>
        <taxon>Pezizomycotina</taxon>
        <taxon>Pezizomycetes</taxon>
        <taxon>Pezizales</taxon>
        <taxon>Tuberaceae</taxon>
        <taxon>Tuber</taxon>
    </lineage>
</organism>
<keyword evidence="10" id="KW-0227">DNA damage</keyword>
<comment type="caution">
    <text evidence="23">The sequence shown here is derived from an EMBL/GenBank/DDBJ whole genome shotgun (WGS) entry which is preliminary data.</text>
</comment>
<feature type="region of interest" description="Disordered" evidence="21">
    <location>
        <begin position="233"/>
        <end position="366"/>
    </location>
</feature>
<feature type="compositionally biased region" description="Polar residues" evidence="21">
    <location>
        <begin position="480"/>
        <end position="495"/>
    </location>
</feature>
<dbReference type="EC" id="3.6.4.12" evidence="4"/>
<evidence type="ECO:0000256" key="4">
    <source>
        <dbReference type="ARBA" id="ARBA00012551"/>
    </source>
</evidence>
<feature type="domain" description="DNA replication factor Dna2 N-terminal" evidence="22">
    <location>
        <begin position="576"/>
        <end position="778"/>
    </location>
</feature>
<keyword evidence="17" id="KW-0234">DNA repair</keyword>
<protein>
    <recommendedName>
        <fullName evidence="4">DNA helicase</fullName>
        <ecNumber evidence="4">3.6.4.12</ecNumber>
    </recommendedName>
</protein>
<keyword evidence="6" id="KW-0235">DNA replication</keyword>
<comment type="similarity">
    <text evidence="3">Belongs to the DNA2/NAM7 helicase family.</text>
</comment>
<keyword evidence="24" id="KW-1185">Reference proteome</keyword>
<proteinExistence type="inferred from homology"/>
<dbReference type="EMBL" id="NESQ01000052">
    <property type="protein sequence ID" value="PUU81041.1"/>
    <property type="molecule type" value="Genomic_DNA"/>
</dbReference>
<dbReference type="PANTHER" id="PTHR36531">
    <property type="entry name" value="CRISPR-ASSOCIATED EXONUCLEASE CAS4"/>
    <property type="match status" value="1"/>
</dbReference>
<dbReference type="GO" id="GO:0046872">
    <property type="term" value="F:metal ion binding"/>
    <property type="evidence" value="ECO:0007669"/>
    <property type="project" value="UniProtKB-KW"/>
</dbReference>
<dbReference type="PANTHER" id="PTHR36531:SF6">
    <property type="entry name" value="DNA REPLICATION ATP-DEPENDENT HELICASE_NUCLEASE DNA2"/>
    <property type="match status" value="1"/>
</dbReference>
<feature type="compositionally biased region" description="Basic and acidic residues" evidence="21">
    <location>
        <begin position="311"/>
        <end position="320"/>
    </location>
</feature>
<feature type="region of interest" description="Disordered" evidence="21">
    <location>
        <begin position="475"/>
        <end position="504"/>
    </location>
</feature>
<dbReference type="GO" id="GO:0003677">
    <property type="term" value="F:DNA binding"/>
    <property type="evidence" value="ECO:0007669"/>
    <property type="project" value="UniProtKB-KW"/>
</dbReference>
<dbReference type="GO" id="GO:0006260">
    <property type="term" value="P:DNA replication"/>
    <property type="evidence" value="ECO:0007669"/>
    <property type="project" value="UniProtKB-KW"/>
</dbReference>
<dbReference type="CDD" id="cd22318">
    <property type="entry name" value="DNA2_N-like"/>
    <property type="match status" value="1"/>
</dbReference>
<evidence type="ECO:0000256" key="14">
    <source>
        <dbReference type="ARBA" id="ARBA00023004"/>
    </source>
</evidence>
<dbReference type="FunFam" id="3.90.320.10:FF:000001">
    <property type="entry name" value="DNA replication helicase Dna2"/>
    <property type="match status" value="1"/>
</dbReference>
<evidence type="ECO:0000256" key="17">
    <source>
        <dbReference type="ARBA" id="ARBA00023204"/>
    </source>
</evidence>
<evidence type="ECO:0000256" key="1">
    <source>
        <dbReference type="ARBA" id="ARBA00001966"/>
    </source>
</evidence>
<keyword evidence="19" id="KW-0511">Multifunctional enzyme</keyword>
<sequence length="970" mass="107542">MSRRTKSFFEQDHSAKARAPYSYNRRGNPNPLLQQQQQQQNLTGGSPSTIPPSKETKAKLNAFAFGGLTPRRKGRGSGGGKGEEGDGDGKGDAEGLATSDPTKECPQTPAPRLALSDLIGIGEEGKFPQPAVQSDVSPEDRIMWQLSPNGSQVTPKVKGKGQKRKRDIESPSGDVAARDSPAQRKPGTLNLQDLDTDLRTPSADPATQLWSKYFTNTNSGSAAARPVNPAARLFNGGEASQNGAPDLSPLGLKRSYSCGPDWPGHSRLKKRKINLELGSEASIAEEPTENPKSLTTGANGPGPSRLSRVSRLVDKVKETLGKPSVLPNLPSSSSPLPERHPNFELTSSPLGGGGLRARGSPSLGRGIALGEETAPVESSDSEDFGEFDEADIDMDMLEKVEELVRDSQSQTQAKPIVEDSCNPPILARQQPVQPIQEISEPFAAADGEDEFGDGDDDDFFTQNLEEMVAKFDTPAAGPTLASNLTGSSSSQTLGEQSPDAKVRDQADENAKFLEEFGEIDFDEWEEEELKITQGLTDINAKVIKRYLVLEISESQRELGNHFSQNQKVLKVKDERLDHERTIQLRESWYSDTDISKGDYLHLIGTFDPSGTCVVDNAHNMIILHPDFLVSSTVVADSFSCVRKAVFQDRVKATGDISKPMVYGNILHSLFQIALEANCFSTVFLRKSIDSLLAQYVESLYMLKEPLPIATEYLRSKIHLIQEWAGLFVSKKPKANATVTEHRTRYNPIVAITKLLDVEEHVWSPMFGLKGMIDATVQATIIDHKSEKVLTIPLELKTGKSTTVMMHRAQTMLYTLLMSDRYDIDVQCGLLYYLENKEMIRVPAIRDELRGMIIGRNRLASYIRNREILPDMLKSRYTCGNCYAKETCFIYHKLLEEGTPKTSGVEDHFHDITGHLGKPHQNFFKHWDNLLSKEEKDISRFRKELWGLLSSEREALGRYCHKSRFECLYRG</sequence>
<evidence type="ECO:0000256" key="10">
    <source>
        <dbReference type="ARBA" id="ARBA00022763"/>
    </source>
</evidence>
<evidence type="ECO:0000313" key="24">
    <source>
        <dbReference type="Proteomes" id="UP000244722"/>
    </source>
</evidence>
<comment type="cofactor">
    <cofactor evidence="1">
        <name>[4Fe-4S] cluster</name>
        <dbReference type="ChEBI" id="CHEBI:49883"/>
    </cofactor>
</comment>
<evidence type="ECO:0000256" key="5">
    <source>
        <dbReference type="ARBA" id="ARBA00022485"/>
    </source>
</evidence>
<keyword evidence="7" id="KW-0540">Nuclease</keyword>
<comment type="catalytic activity">
    <reaction evidence="20">
        <text>ATP + H2O = ADP + phosphate + H(+)</text>
        <dbReference type="Rhea" id="RHEA:13065"/>
        <dbReference type="ChEBI" id="CHEBI:15377"/>
        <dbReference type="ChEBI" id="CHEBI:15378"/>
        <dbReference type="ChEBI" id="CHEBI:30616"/>
        <dbReference type="ChEBI" id="CHEBI:43474"/>
        <dbReference type="ChEBI" id="CHEBI:456216"/>
        <dbReference type="EC" id="3.6.4.12"/>
    </reaction>
</comment>
<keyword evidence="14" id="KW-0408">Iron</keyword>